<proteinExistence type="predicted"/>
<evidence type="ECO:0000256" key="1">
    <source>
        <dbReference type="SAM" id="SignalP"/>
    </source>
</evidence>
<evidence type="ECO:0000313" key="2">
    <source>
        <dbReference type="EMBL" id="PKW27476.1"/>
    </source>
</evidence>
<protein>
    <submittedName>
        <fullName evidence="2">Uncharacterized protein</fullName>
    </submittedName>
</protein>
<keyword evidence="3" id="KW-1185">Reference proteome</keyword>
<organism evidence="2 3">
    <name type="scientific">Phycicoccus duodecadis</name>
    <dbReference type="NCBI Taxonomy" id="173053"/>
    <lineage>
        <taxon>Bacteria</taxon>
        <taxon>Bacillati</taxon>
        <taxon>Actinomycetota</taxon>
        <taxon>Actinomycetes</taxon>
        <taxon>Micrococcales</taxon>
        <taxon>Intrasporangiaceae</taxon>
        <taxon>Phycicoccus</taxon>
    </lineage>
</organism>
<evidence type="ECO:0000313" key="3">
    <source>
        <dbReference type="Proteomes" id="UP000233781"/>
    </source>
</evidence>
<dbReference type="Proteomes" id="UP000233781">
    <property type="component" value="Unassembled WGS sequence"/>
</dbReference>
<keyword evidence="1" id="KW-0732">Signal</keyword>
<dbReference type="AlphaFoldDB" id="A0A2N3YKT6"/>
<sequence length="104" mass="10772">MKRFLGTAAAAAAVLIGGVVAAPAANAWGYDCQWTRFGNGGGDSCSAPAGNQFRVVLECRSGWNGRIVYAYGPWRNANGSNWSLATCASGDAFTGAMYNQGRSA</sequence>
<reference evidence="2 3" key="1">
    <citation type="submission" date="2017-12" db="EMBL/GenBank/DDBJ databases">
        <title>Sequencing the genomes of 1000 Actinobacteria strains.</title>
        <authorList>
            <person name="Klenk H.-P."/>
        </authorList>
    </citation>
    <scope>NUCLEOTIDE SEQUENCE [LARGE SCALE GENOMIC DNA]</scope>
    <source>
        <strain evidence="2 3">DSM 12806</strain>
    </source>
</reference>
<comment type="caution">
    <text evidence="2">The sequence shown here is derived from an EMBL/GenBank/DDBJ whole genome shotgun (WGS) entry which is preliminary data.</text>
</comment>
<accession>A0A2N3YKT6</accession>
<dbReference type="RefSeq" id="WP_101395895.1">
    <property type="nucleotide sequence ID" value="NZ_PJNE01000001.1"/>
</dbReference>
<feature type="chain" id="PRO_5038950607" evidence="1">
    <location>
        <begin position="22"/>
        <end position="104"/>
    </location>
</feature>
<gene>
    <name evidence="2" type="ORF">ATL31_2320</name>
</gene>
<dbReference type="EMBL" id="PJNE01000001">
    <property type="protein sequence ID" value="PKW27476.1"/>
    <property type="molecule type" value="Genomic_DNA"/>
</dbReference>
<feature type="signal peptide" evidence="1">
    <location>
        <begin position="1"/>
        <end position="21"/>
    </location>
</feature>
<name>A0A2N3YKT6_9MICO</name>